<comment type="caution">
    <text evidence="6">The sequence shown here is derived from an EMBL/GenBank/DDBJ whole genome shotgun (WGS) entry which is preliminary data.</text>
</comment>
<dbReference type="Proteomes" id="UP000034246">
    <property type="component" value="Unassembled WGS sequence"/>
</dbReference>
<comment type="cofactor">
    <cofactor evidence="1 3 4">
        <name>pyridoxal 5'-phosphate</name>
        <dbReference type="ChEBI" id="CHEBI:597326"/>
    </cofactor>
</comment>
<comment type="subcellular location">
    <subcellularLocation>
        <location evidence="3">Cytoplasm</location>
    </subcellularLocation>
</comment>
<organism evidence="6 7">
    <name type="scientific">Candidatus Woesebacteria bacterium GW2011_GWA1_39_21</name>
    <dbReference type="NCBI Taxonomy" id="1618550"/>
    <lineage>
        <taxon>Bacteria</taxon>
        <taxon>Candidatus Woeseibacteriota</taxon>
    </lineage>
</organism>
<comment type="catalytic activity">
    <reaction evidence="3">
        <text>(6R)-5,10-methylene-5,6,7,8-tetrahydrofolate + glycine + H2O = (6S)-5,6,7,8-tetrahydrofolate + L-serine</text>
        <dbReference type="Rhea" id="RHEA:15481"/>
        <dbReference type="ChEBI" id="CHEBI:15377"/>
        <dbReference type="ChEBI" id="CHEBI:15636"/>
        <dbReference type="ChEBI" id="CHEBI:33384"/>
        <dbReference type="ChEBI" id="CHEBI:57305"/>
        <dbReference type="ChEBI" id="CHEBI:57453"/>
        <dbReference type="EC" id="2.1.2.1"/>
    </reaction>
</comment>
<name>A0A0G0QJH2_9BACT</name>
<dbReference type="EC" id="2.1.2.1" evidence="3"/>
<dbReference type="InterPro" id="IPR049943">
    <property type="entry name" value="Ser_HO-MeTrfase-like"/>
</dbReference>
<dbReference type="Gene3D" id="3.90.1150.10">
    <property type="entry name" value="Aspartate Aminotransferase, domain 1"/>
    <property type="match status" value="1"/>
</dbReference>
<keyword evidence="3" id="KW-0554">One-carbon metabolism</keyword>
<evidence type="ECO:0000256" key="4">
    <source>
        <dbReference type="PIRSR" id="PIRSR000412-50"/>
    </source>
</evidence>
<dbReference type="STRING" id="1618550.UT39_C0018G0043"/>
<feature type="binding site" evidence="3">
    <location>
        <begin position="354"/>
        <end position="356"/>
    </location>
    <ligand>
        <name>(6S)-5,6,7,8-tetrahydrofolate</name>
        <dbReference type="ChEBI" id="CHEBI:57453"/>
    </ligand>
</feature>
<dbReference type="InterPro" id="IPR001085">
    <property type="entry name" value="Ser_HO-MeTrfase"/>
</dbReference>
<evidence type="ECO:0000256" key="2">
    <source>
        <dbReference type="ARBA" id="ARBA00022898"/>
    </source>
</evidence>
<keyword evidence="6" id="KW-0489">Methyltransferase</keyword>
<keyword evidence="3" id="KW-0963">Cytoplasm</keyword>
<evidence type="ECO:0000259" key="5">
    <source>
        <dbReference type="Pfam" id="PF00464"/>
    </source>
</evidence>
<evidence type="ECO:0000256" key="3">
    <source>
        <dbReference type="HAMAP-Rule" id="MF_00051"/>
    </source>
</evidence>
<dbReference type="PATRIC" id="fig|1618550.3.peg.975"/>
<dbReference type="UniPathway" id="UPA00193"/>
<comment type="function">
    <text evidence="3">Catalyzes the reversible interconversion of serine and glycine with tetrahydrofolate (THF) serving as the one-carbon carrier. This reaction serves as the major source of one-carbon groups required for the biosynthesis of purines, thymidylate, methionine, and other important biomolecules. Also exhibits THF-independent aldolase activity toward beta-hydroxyamino acids, producing glycine and aldehydes, via a retro-aldol mechanism.</text>
</comment>
<dbReference type="InterPro" id="IPR015422">
    <property type="entry name" value="PyrdxlP-dep_Trfase_small"/>
</dbReference>
<accession>A0A0G0QJH2</accession>
<dbReference type="AlphaFoldDB" id="A0A0G0QJH2"/>
<comment type="pathway">
    <text evidence="3">Amino-acid biosynthesis; glycine biosynthesis; glycine from L-serine: step 1/1.</text>
</comment>
<dbReference type="SUPFAM" id="SSF53383">
    <property type="entry name" value="PLP-dependent transferases"/>
    <property type="match status" value="1"/>
</dbReference>
<dbReference type="GO" id="GO:0030170">
    <property type="term" value="F:pyridoxal phosphate binding"/>
    <property type="evidence" value="ECO:0007669"/>
    <property type="project" value="UniProtKB-UniRule"/>
</dbReference>
<comment type="subunit">
    <text evidence="3">Homodimer.</text>
</comment>
<gene>
    <name evidence="3" type="primary">glyA</name>
    <name evidence="6" type="ORF">UT39_C0018G0043</name>
</gene>
<evidence type="ECO:0000256" key="1">
    <source>
        <dbReference type="ARBA" id="ARBA00001933"/>
    </source>
</evidence>
<dbReference type="PANTHER" id="PTHR11680:SF35">
    <property type="entry name" value="SERINE HYDROXYMETHYLTRANSFERASE 1"/>
    <property type="match status" value="1"/>
</dbReference>
<comment type="similarity">
    <text evidence="3">Belongs to the SHMT family.</text>
</comment>
<keyword evidence="2 3" id="KW-0663">Pyridoxal phosphate</keyword>
<keyword evidence="3 6" id="KW-0808">Transferase</keyword>
<dbReference type="GO" id="GO:0035999">
    <property type="term" value="P:tetrahydrofolate interconversion"/>
    <property type="evidence" value="ECO:0007669"/>
    <property type="project" value="UniProtKB-UniRule"/>
</dbReference>
<dbReference type="PIRSF" id="PIRSF000412">
    <property type="entry name" value="SHMT"/>
    <property type="match status" value="1"/>
</dbReference>
<dbReference type="Gene3D" id="3.40.640.10">
    <property type="entry name" value="Type I PLP-dependent aspartate aminotransferase-like (Major domain)"/>
    <property type="match status" value="1"/>
</dbReference>
<dbReference type="Pfam" id="PF00464">
    <property type="entry name" value="SHMT"/>
    <property type="match status" value="1"/>
</dbReference>
<feature type="domain" description="Serine hydroxymethyltransferase-like" evidence="5">
    <location>
        <begin position="3"/>
        <end position="385"/>
    </location>
</feature>
<dbReference type="HAMAP" id="MF_00051">
    <property type="entry name" value="SHMT"/>
    <property type="match status" value="1"/>
</dbReference>
<proteinExistence type="inferred from homology"/>
<evidence type="ECO:0000313" key="6">
    <source>
        <dbReference type="EMBL" id="KKR10570.1"/>
    </source>
</evidence>
<dbReference type="CDD" id="cd00378">
    <property type="entry name" value="SHMT"/>
    <property type="match status" value="1"/>
</dbReference>
<dbReference type="GO" id="GO:0005737">
    <property type="term" value="C:cytoplasm"/>
    <property type="evidence" value="ECO:0007669"/>
    <property type="project" value="UniProtKB-SubCell"/>
</dbReference>
<feature type="binding site" evidence="3">
    <location>
        <begin position="121"/>
        <end position="123"/>
    </location>
    <ligand>
        <name>(6S)-5,6,7,8-tetrahydrofolate</name>
        <dbReference type="ChEBI" id="CHEBI:57453"/>
    </ligand>
</feature>
<dbReference type="GO" id="GO:0032259">
    <property type="term" value="P:methylation"/>
    <property type="evidence" value="ECO:0007669"/>
    <property type="project" value="UniProtKB-KW"/>
</dbReference>
<sequence length="437" mass="49484">MKKQDELFRLIKLEEKRQRDTLMMIPSENYTYPEVRAAVGSILMHKYAEGQPRRRYYQGNEIVDQVESLCEDRALEAFQLSPDKWSANVQPHSGCPANLAVYNAVLEVGDKIMSMYLPDGGHLSHGWQLPDKKVTLVSKIYNVEFYKLDPVTRLLDYNAIEEQAIKYKPKMMISGGTAYPREIDYKRLSKIAHRVGAYYLSDIAHEAGLIAAGACKSPFPYTDFVTMTTHKTLRGPRGAIIFCKKEFEEAIDFSIIPGLQGGPHLHSIAGIAVALEKTKTPEFKKYAFQTVKNAKELAKYFSEKGLDVVSDGTDKHLVLLDLRKNKTNGWVVAWALEAAGIVVNRNTVPNETATPFYPSGLRMGSPALTVRGMKEREMKLIAGWIYEIIQKYSNIQTPSEKDARKTFVSGFYKRIEKDKLLNDINKKVVSLCRKFPV</sequence>
<reference evidence="6 7" key="1">
    <citation type="journal article" date="2015" name="Nature">
        <title>rRNA introns, odd ribosomes, and small enigmatic genomes across a large radiation of phyla.</title>
        <authorList>
            <person name="Brown C.T."/>
            <person name="Hug L.A."/>
            <person name="Thomas B.C."/>
            <person name="Sharon I."/>
            <person name="Castelle C.J."/>
            <person name="Singh A."/>
            <person name="Wilkins M.J."/>
            <person name="Williams K.H."/>
            <person name="Banfield J.F."/>
        </authorList>
    </citation>
    <scope>NUCLEOTIDE SEQUENCE [LARGE SCALE GENOMIC DNA]</scope>
</reference>
<dbReference type="GO" id="GO:0004372">
    <property type="term" value="F:glycine hydroxymethyltransferase activity"/>
    <property type="evidence" value="ECO:0007669"/>
    <property type="project" value="UniProtKB-UniRule"/>
</dbReference>
<protein>
    <recommendedName>
        <fullName evidence="3">Serine hydroxymethyltransferase</fullName>
        <shortName evidence="3">SHMT</shortName>
        <shortName evidence="3">Serine methylase</shortName>
        <ecNumber evidence="3">2.1.2.1</ecNumber>
    </recommendedName>
</protein>
<dbReference type="InterPro" id="IPR015421">
    <property type="entry name" value="PyrdxlP-dep_Trfase_major"/>
</dbReference>
<feature type="binding site" evidence="3">
    <location>
        <position position="117"/>
    </location>
    <ligand>
        <name>(6S)-5,6,7,8-tetrahydrofolate</name>
        <dbReference type="ChEBI" id="CHEBI:57453"/>
    </ligand>
</feature>
<keyword evidence="3" id="KW-0028">Amino-acid biosynthesis</keyword>
<dbReference type="PANTHER" id="PTHR11680">
    <property type="entry name" value="SERINE HYDROXYMETHYLTRANSFERASE"/>
    <property type="match status" value="1"/>
</dbReference>
<dbReference type="GO" id="GO:0008168">
    <property type="term" value="F:methyltransferase activity"/>
    <property type="evidence" value="ECO:0007669"/>
    <property type="project" value="UniProtKB-KW"/>
</dbReference>
<evidence type="ECO:0000313" key="7">
    <source>
        <dbReference type="Proteomes" id="UP000034246"/>
    </source>
</evidence>
<dbReference type="InterPro" id="IPR015424">
    <property type="entry name" value="PyrdxlP-dep_Trfase"/>
</dbReference>
<dbReference type="EMBL" id="LBWP01000018">
    <property type="protein sequence ID" value="KKR10570.1"/>
    <property type="molecule type" value="Genomic_DNA"/>
</dbReference>
<dbReference type="NCBIfam" id="NF000586">
    <property type="entry name" value="PRK00011.1"/>
    <property type="match status" value="1"/>
</dbReference>
<dbReference type="UniPathway" id="UPA00288">
    <property type="reaction ID" value="UER01023"/>
</dbReference>
<comment type="pathway">
    <text evidence="3">One-carbon metabolism; tetrahydrofolate interconversion.</text>
</comment>
<dbReference type="InterPro" id="IPR039429">
    <property type="entry name" value="SHMT-like_dom"/>
</dbReference>
<comment type="caution">
    <text evidence="3">Lacks conserved residue(s) required for the propagation of feature annotation.</text>
</comment>
<feature type="site" description="Plays an important role in substrate specificity" evidence="3">
    <location>
        <position position="230"/>
    </location>
</feature>
<feature type="modified residue" description="N6-(pyridoxal phosphate)lysine" evidence="3 4">
    <location>
        <position position="231"/>
    </location>
</feature>
<dbReference type="GO" id="GO:0019264">
    <property type="term" value="P:glycine biosynthetic process from serine"/>
    <property type="evidence" value="ECO:0007669"/>
    <property type="project" value="UniProtKB-UniRule"/>
</dbReference>